<evidence type="ECO:0000313" key="2">
    <source>
        <dbReference type="EMBL" id="KJE96128.1"/>
    </source>
</evidence>
<dbReference type="PhylomeDB" id="A0A0D2WVE9"/>
<dbReference type="RefSeq" id="XP_004345244.2">
    <property type="nucleotide sequence ID" value="XM_004345194.2"/>
</dbReference>
<dbReference type="Gene3D" id="3.90.950.10">
    <property type="match status" value="1"/>
</dbReference>
<sequence length="200" mass="21936">MAELPIVLGSSSKWRQRVFREHGYTFTTMTADIDEKAVNAGAGDRSKADPRALTLAVAGAKAAAILPKLTTPCLLITSDQVVAYQGTIREKPETAEECRRFLKCYETTPAVTCAAIVVTNTLTGQVYQDVSFASQLFHPIPDDVITRTIERGDIMSCCGGFMIDDVELKQYLSVREGTEDSIMGLPMDLVQRLLDEARRG</sequence>
<dbReference type="Pfam" id="PF02545">
    <property type="entry name" value="Maf"/>
    <property type="match status" value="1"/>
</dbReference>
<reference evidence="3" key="1">
    <citation type="submission" date="2011-02" db="EMBL/GenBank/DDBJ databases">
        <title>The Genome Sequence of Capsaspora owczarzaki ATCC 30864.</title>
        <authorList>
            <person name="Russ C."/>
            <person name="Cuomo C."/>
            <person name="Burger G."/>
            <person name="Gray M.W."/>
            <person name="Holland P.W.H."/>
            <person name="King N."/>
            <person name="Lang F.B.F."/>
            <person name="Roger A.J."/>
            <person name="Ruiz-Trillo I."/>
            <person name="Young S.K."/>
            <person name="Zeng Q."/>
            <person name="Gargeya S."/>
            <person name="Alvarado L."/>
            <person name="Berlin A."/>
            <person name="Chapman S.B."/>
            <person name="Chen Z."/>
            <person name="Freedman E."/>
            <person name="Gellesch M."/>
            <person name="Goldberg J."/>
            <person name="Griggs A."/>
            <person name="Gujja S."/>
            <person name="Heilman E."/>
            <person name="Heiman D."/>
            <person name="Howarth C."/>
            <person name="Mehta T."/>
            <person name="Neiman D."/>
            <person name="Pearson M."/>
            <person name="Roberts A."/>
            <person name="Saif S."/>
            <person name="Shea T."/>
            <person name="Shenoy N."/>
            <person name="Sisk P."/>
            <person name="Stolte C."/>
            <person name="Sykes S."/>
            <person name="White J."/>
            <person name="Yandava C."/>
            <person name="Haas B."/>
            <person name="Nusbaum C."/>
            <person name="Birren B."/>
        </authorList>
    </citation>
    <scope>NUCLEOTIDE SEQUENCE</scope>
    <source>
        <strain evidence="3">ATCC 30864</strain>
    </source>
</reference>
<protein>
    <submittedName>
        <fullName evidence="2">Maf-like protein</fullName>
    </submittedName>
</protein>
<dbReference type="SUPFAM" id="SSF52972">
    <property type="entry name" value="ITPase-like"/>
    <property type="match status" value="1"/>
</dbReference>
<organism evidence="2 3">
    <name type="scientific">Capsaspora owczarzaki (strain ATCC 30864)</name>
    <dbReference type="NCBI Taxonomy" id="595528"/>
    <lineage>
        <taxon>Eukaryota</taxon>
        <taxon>Filasterea</taxon>
        <taxon>Capsaspora</taxon>
    </lineage>
</organism>
<proteinExistence type="inferred from homology"/>
<dbReference type="InParanoid" id="A0A0D2WVE9"/>
<dbReference type="PANTHER" id="PTHR43213">
    <property type="entry name" value="BIFUNCTIONAL DTTP/UTP PYROPHOSPHATASE/METHYLTRANSFERASE PROTEIN-RELATED"/>
    <property type="match status" value="1"/>
</dbReference>
<dbReference type="HAMAP" id="MF_00528">
    <property type="entry name" value="Maf"/>
    <property type="match status" value="1"/>
</dbReference>
<name>A0A0D2WVE9_CAPO3</name>
<dbReference type="InterPro" id="IPR029001">
    <property type="entry name" value="ITPase-like_fam"/>
</dbReference>
<dbReference type="OrthoDB" id="10267058at2759"/>
<keyword evidence="1" id="KW-0378">Hydrolase</keyword>
<evidence type="ECO:0000256" key="1">
    <source>
        <dbReference type="ARBA" id="ARBA00022801"/>
    </source>
</evidence>
<evidence type="ECO:0000313" key="3">
    <source>
        <dbReference type="Proteomes" id="UP000008743"/>
    </source>
</evidence>
<dbReference type="PIRSF" id="PIRSF006305">
    <property type="entry name" value="Maf"/>
    <property type="match status" value="1"/>
</dbReference>
<dbReference type="AlphaFoldDB" id="A0A0D2WVE9"/>
<keyword evidence="3" id="KW-1185">Reference proteome</keyword>
<dbReference type="GO" id="GO:0047429">
    <property type="term" value="F:nucleoside triphosphate diphosphatase activity"/>
    <property type="evidence" value="ECO:0007669"/>
    <property type="project" value="InterPro"/>
</dbReference>
<dbReference type="InterPro" id="IPR003697">
    <property type="entry name" value="Maf-like"/>
</dbReference>
<dbReference type="PANTHER" id="PTHR43213:SF4">
    <property type="entry name" value="7-METHYL-GTP PYROPHOSPHATASE"/>
    <property type="match status" value="1"/>
</dbReference>
<gene>
    <name evidence="2" type="ORF">CAOG_006495</name>
</gene>
<accession>A0A0D2WVE9</accession>
<dbReference type="Proteomes" id="UP000008743">
    <property type="component" value="Unassembled WGS sequence"/>
</dbReference>
<dbReference type="EMBL" id="KE346370">
    <property type="protein sequence ID" value="KJE96128.1"/>
    <property type="molecule type" value="Genomic_DNA"/>
</dbReference>
<dbReference type="STRING" id="595528.A0A0D2WVE9"/>